<dbReference type="PROSITE" id="PS50011">
    <property type="entry name" value="PROTEIN_KINASE_DOM"/>
    <property type="match status" value="1"/>
</dbReference>
<gene>
    <name evidence="9" type="ORF">OUQ99_10615</name>
</gene>
<dbReference type="PROSITE" id="PS00107">
    <property type="entry name" value="PROTEIN_KINASE_ATP"/>
    <property type="match status" value="1"/>
</dbReference>
<keyword evidence="3" id="KW-0808">Transferase</keyword>
<keyword evidence="2" id="KW-0723">Serine/threonine-protein kinase</keyword>
<dbReference type="SMART" id="SM00220">
    <property type="entry name" value="S_TKc"/>
    <property type="match status" value="1"/>
</dbReference>
<dbReference type="InterPro" id="IPR008271">
    <property type="entry name" value="Ser/Thr_kinase_AS"/>
</dbReference>
<dbReference type="PANTHER" id="PTHR43289">
    <property type="entry name" value="MITOGEN-ACTIVATED PROTEIN KINASE KINASE KINASE 20-RELATED"/>
    <property type="match status" value="1"/>
</dbReference>
<dbReference type="PANTHER" id="PTHR43289:SF6">
    <property type="entry name" value="SERINE_THREONINE-PROTEIN KINASE NEKL-3"/>
    <property type="match status" value="1"/>
</dbReference>
<evidence type="ECO:0000256" key="6">
    <source>
        <dbReference type="ARBA" id="ARBA00022840"/>
    </source>
</evidence>
<keyword evidence="5 9" id="KW-0418">Kinase</keyword>
<organism evidence="9 10">
    <name type="scientific">Streptomonospora nanhaiensis</name>
    <dbReference type="NCBI Taxonomy" id="1323731"/>
    <lineage>
        <taxon>Bacteria</taxon>
        <taxon>Bacillati</taxon>
        <taxon>Actinomycetota</taxon>
        <taxon>Actinomycetes</taxon>
        <taxon>Streptosporangiales</taxon>
        <taxon>Nocardiopsidaceae</taxon>
        <taxon>Streptomonospora</taxon>
    </lineage>
</organism>
<evidence type="ECO:0000256" key="4">
    <source>
        <dbReference type="ARBA" id="ARBA00022741"/>
    </source>
</evidence>
<dbReference type="Gene3D" id="1.10.510.10">
    <property type="entry name" value="Transferase(Phosphotransferase) domain 1"/>
    <property type="match status" value="1"/>
</dbReference>
<dbReference type="Gene3D" id="3.30.200.20">
    <property type="entry name" value="Phosphorylase Kinase, domain 1"/>
    <property type="match status" value="1"/>
</dbReference>
<evidence type="ECO:0000256" key="1">
    <source>
        <dbReference type="ARBA" id="ARBA00012513"/>
    </source>
</evidence>
<evidence type="ECO:0000313" key="9">
    <source>
        <dbReference type="EMBL" id="WAE75492.1"/>
    </source>
</evidence>
<evidence type="ECO:0000259" key="8">
    <source>
        <dbReference type="PROSITE" id="PS50011"/>
    </source>
</evidence>
<reference evidence="9 10" key="1">
    <citation type="journal article" date="2013" name="Int. J. Syst. Evol. Microbiol.">
        <title>Description of Streptomonospora sediminis sp. nov. and Streptomonospora nanhaiensis sp. nov., and reclassification of Nocardiopsis arabia Hozzein &amp; Goodfellow 2008 as Streptomonospora arabica comb. nov. and emended description of the genus Streptomonospora.</title>
        <authorList>
            <person name="Zhang D.F."/>
            <person name="Pan H.Q."/>
            <person name="He J."/>
            <person name="Zhang X.M."/>
            <person name="Zhang Y.G."/>
            <person name="Klenk H.P."/>
            <person name="Hu J.C."/>
            <person name="Li W.J."/>
        </authorList>
    </citation>
    <scope>NUCLEOTIDE SEQUENCE [LARGE SCALE GENOMIC DNA]</scope>
    <source>
        <strain evidence="9 10">12A09</strain>
    </source>
</reference>
<dbReference type="InterPro" id="IPR017441">
    <property type="entry name" value="Protein_kinase_ATP_BS"/>
</dbReference>
<dbReference type="EC" id="2.7.11.1" evidence="1"/>
<dbReference type="PROSITE" id="PS00108">
    <property type="entry name" value="PROTEIN_KINASE_ST"/>
    <property type="match status" value="1"/>
</dbReference>
<dbReference type="Pfam" id="PF00069">
    <property type="entry name" value="Pkinase"/>
    <property type="match status" value="1"/>
</dbReference>
<dbReference type="InterPro" id="IPR000719">
    <property type="entry name" value="Prot_kinase_dom"/>
</dbReference>
<sequence>MNPAPSSNKPRLLAGRYELGRAPLGRGGMGQVWVGHDIRLDREVAVKFLHFPQGVEDTDMVRRFHREARITAGLQHAGVPAVFDTGTADGLPYLVMQRVHGIGVHDLIAEQERLSVGWAACLTAQVCSVLGSAHRASLVHRDLKPGNLILEPEGSVKVLDFGLAVALGRTDMSQITRSGDIPGTPAYMAPEQLLNGESTAHSDLYSLGCVLHEMLTGRRLFTASTAFALASKQVGEKPDRIRDLRPEVPVELCEVVAALLEKEPGNRPRNAIEVYDRVISFVTDLEPIPGVLHPPSLPSPHRMYGFALGRVFR</sequence>
<dbReference type="GO" id="GO:0016301">
    <property type="term" value="F:kinase activity"/>
    <property type="evidence" value="ECO:0007669"/>
    <property type="project" value="UniProtKB-KW"/>
</dbReference>
<evidence type="ECO:0000313" key="10">
    <source>
        <dbReference type="Proteomes" id="UP001156498"/>
    </source>
</evidence>
<keyword evidence="6 7" id="KW-0067">ATP-binding</keyword>
<dbReference type="InterPro" id="IPR011009">
    <property type="entry name" value="Kinase-like_dom_sf"/>
</dbReference>
<evidence type="ECO:0000256" key="7">
    <source>
        <dbReference type="PROSITE-ProRule" id="PRU10141"/>
    </source>
</evidence>
<evidence type="ECO:0000256" key="5">
    <source>
        <dbReference type="ARBA" id="ARBA00022777"/>
    </source>
</evidence>
<protein>
    <recommendedName>
        <fullName evidence="1">non-specific serine/threonine protein kinase</fullName>
        <ecNumber evidence="1">2.7.11.1</ecNumber>
    </recommendedName>
</protein>
<dbReference type="EMBL" id="CP113264">
    <property type="protein sequence ID" value="WAE75492.1"/>
    <property type="molecule type" value="Genomic_DNA"/>
</dbReference>
<keyword evidence="4 7" id="KW-0547">Nucleotide-binding</keyword>
<dbReference type="CDD" id="cd14014">
    <property type="entry name" value="STKc_PknB_like"/>
    <property type="match status" value="1"/>
</dbReference>
<name>A0ABY6YSY5_9ACTN</name>
<dbReference type="RefSeq" id="WP_267949262.1">
    <property type="nucleotide sequence ID" value="NZ_CP113264.1"/>
</dbReference>
<keyword evidence="10" id="KW-1185">Reference proteome</keyword>
<feature type="binding site" evidence="7">
    <location>
        <position position="47"/>
    </location>
    <ligand>
        <name>ATP</name>
        <dbReference type="ChEBI" id="CHEBI:30616"/>
    </ligand>
</feature>
<dbReference type="Proteomes" id="UP001156498">
    <property type="component" value="Chromosome"/>
</dbReference>
<dbReference type="SUPFAM" id="SSF56112">
    <property type="entry name" value="Protein kinase-like (PK-like)"/>
    <property type="match status" value="1"/>
</dbReference>
<evidence type="ECO:0000256" key="3">
    <source>
        <dbReference type="ARBA" id="ARBA00022679"/>
    </source>
</evidence>
<proteinExistence type="predicted"/>
<evidence type="ECO:0000256" key="2">
    <source>
        <dbReference type="ARBA" id="ARBA00022527"/>
    </source>
</evidence>
<accession>A0ABY6YSY5</accession>
<feature type="domain" description="Protein kinase" evidence="8">
    <location>
        <begin position="18"/>
        <end position="282"/>
    </location>
</feature>